<evidence type="ECO:0000256" key="3">
    <source>
        <dbReference type="ARBA" id="ARBA00022452"/>
    </source>
</evidence>
<dbReference type="PANTHER" id="PTHR32552:SF81">
    <property type="entry name" value="TONB-DEPENDENT OUTER MEMBRANE RECEPTOR"/>
    <property type="match status" value="1"/>
</dbReference>
<dbReference type="RefSeq" id="WP_104828957.1">
    <property type="nucleotide sequence ID" value="NZ_PJCH01000005.1"/>
</dbReference>
<gene>
    <name evidence="16" type="ORF">CW354_04945</name>
</gene>
<feature type="chain" id="PRO_5015698060" evidence="13">
    <location>
        <begin position="22"/>
        <end position="749"/>
    </location>
</feature>
<dbReference type="PANTHER" id="PTHR32552">
    <property type="entry name" value="FERRICHROME IRON RECEPTOR-RELATED"/>
    <property type="match status" value="1"/>
</dbReference>
<keyword evidence="7" id="KW-0406">Ion transport</keyword>
<dbReference type="OrthoDB" id="7455607at2"/>
<evidence type="ECO:0000256" key="12">
    <source>
        <dbReference type="RuleBase" id="RU003357"/>
    </source>
</evidence>
<evidence type="ECO:0000256" key="1">
    <source>
        <dbReference type="ARBA" id="ARBA00004571"/>
    </source>
</evidence>
<evidence type="ECO:0000256" key="10">
    <source>
        <dbReference type="ARBA" id="ARBA00023237"/>
    </source>
</evidence>
<evidence type="ECO:0000259" key="15">
    <source>
        <dbReference type="Pfam" id="PF07715"/>
    </source>
</evidence>
<evidence type="ECO:0000256" key="2">
    <source>
        <dbReference type="ARBA" id="ARBA00022448"/>
    </source>
</evidence>
<keyword evidence="8 12" id="KW-0798">TonB box</keyword>
<keyword evidence="3 11" id="KW-1134">Transmembrane beta strand</keyword>
<dbReference type="InterPro" id="IPR039426">
    <property type="entry name" value="TonB-dep_rcpt-like"/>
</dbReference>
<evidence type="ECO:0000256" key="9">
    <source>
        <dbReference type="ARBA" id="ARBA00023136"/>
    </source>
</evidence>
<keyword evidence="16" id="KW-0675">Receptor</keyword>
<feature type="signal peptide" evidence="13">
    <location>
        <begin position="1"/>
        <end position="21"/>
    </location>
</feature>
<name>A0A2S7K5D2_9PROT</name>
<sequence length="749" mass="81050">MHKRILAASACIAALAANAAAQEKSAASGDDLIVVTAQKREQNILDVGATVTAIGGDTLREARILDMRDIAGYVPNLDIREQAPGVLPVITIRGVGLNDFSSTNNPTAGVYIDEVYLSSLGLLTFDFFDLERIEVLKGPQGTLYGRNSTAGAVNFITAKPDFGEATKRLSVSYGNFSTLEVEGVANLPVSDTFAVRLGAKTIRQWEGYYFNRTIDDDIGERNIVLGRAQMRWAPSEAADIILKVDGYSNNSGIGQGAFFGGFDFTNPPTFRCAATAMGMVDPACTSPFGYSDQDGDPFTGDWSAMQFYDARQVGATLRGVFDLGGVELTSVTGFIDHYREAFNDIDASPAVAFEFIPTTDVRQYSQELRLAGASGRFDWLLGGFWSRDHIVVGSTGLADDFFRTRTSGFGDQETDSVAGFVHGEYQLTDALSLIGGLRLTWEEKTYTARVFDDNPFGTSCLISLTCSPGATPPVTLAAADNLKAEDTNLSWKAGLDWKPFESTLFYLSASRGVKSGGFFFGFTTNSASFLPFEPESLISYEAGVKHQTADGALRFSASGFYYDYKDIQSFVRDQASAIPFQRLGNVDEARLFGADLEATFTPPQIEGFTLSAGLGLLDSELGEYVALSGPVPEGNEFPNAPDVTVNMLVRYERPIAAGVNGVIQIDGRYSDATFKDALNTELIAADSFSLWNGRLAAASDDGVWEVAFWAKNIFDKVYKVQGVDLTSLGFGYENYNPPRTFGGTVTVQF</sequence>
<dbReference type="Pfam" id="PF07715">
    <property type="entry name" value="Plug"/>
    <property type="match status" value="1"/>
</dbReference>
<accession>A0A2S7K5D2</accession>
<keyword evidence="5 11" id="KW-0812">Transmembrane</keyword>
<dbReference type="EMBL" id="PJCH01000005">
    <property type="protein sequence ID" value="PQA87713.1"/>
    <property type="molecule type" value="Genomic_DNA"/>
</dbReference>
<protein>
    <submittedName>
        <fullName evidence="16">TonB-dependent receptor</fullName>
    </submittedName>
</protein>
<comment type="caution">
    <text evidence="16">The sequence shown here is derived from an EMBL/GenBank/DDBJ whole genome shotgun (WGS) entry which is preliminary data.</text>
</comment>
<dbReference type="PROSITE" id="PS52016">
    <property type="entry name" value="TONB_DEPENDENT_REC_3"/>
    <property type="match status" value="1"/>
</dbReference>
<comment type="similarity">
    <text evidence="11 12">Belongs to the TonB-dependent receptor family.</text>
</comment>
<evidence type="ECO:0000256" key="4">
    <source>
        <dbReference type="ARBA" id="ARBA00022496"/>
    </source>
</evidence>
<dbReference type="SUPFAM" id="SSF56935">
    <property type="entry name" value="Porins"/>
    <property type="match status" value="1"/>
</dbReference>
<feature type="domain" description="TonB-dependent receptor plug" evidence="15">
    <location>
        <begin position="45"/>
        <end position="152"/>
    </location>
</feature>
<evidence type="ECO:0000256" key="5">
    <source>
        <dbReference type="ARBA" id="ARBA00022692"/>
    </source>
</evidence>
<keyword evidence="4" id="KW-0410">Iron transport</keyword>
<dbReference type="Pfam" id="PF00593">
    <property type="entry name" value="TonB_dep_Rec_b-barrel"/>
    <property type="match status" value="1"/>
</dbReference>
<dbReference type="GO" id="GO:0006826">
    <property type="term" value="P:iron ion transport"/>
    <property type="evidence" value="ECO:0007669"/>
    <property type="project" value="UniProtKB-KW"/>
</dbReference>
<dbReference type="InterPro" id="IPR000531">
    <property type="entry name" value="Beta-barrel_TonB"/>
</dbReference>
<organism evidence="16 17">
    <name type="scientific">Hyphococcus luteus</name>
    <dbReference type="NCBI Taxonomy" id="2058213"/>
    <lineage>
        <taxon>Bacteria</taxon>
        <taxon>Pseudomonadati</taxon>
        <taxon>Pseudomonadota</taxon>
        <taxon>Alphaproteobacteria</taxon>
        <taxon>Parvularculales</taxon>
        <taxon>Parvularculaceae</taxon>
        <taxon>Hyphococcus</taxon>
    </lineage>
</organism>
<dbReference type="Gene3D" id="2.40.170.20">
    <property type="entry name" value="TonB-dependent receptor, beta-barrel domain"/>
    <property type="match status" value="1"/>
</dbReference>
<proteinExistence type="inferred from homology"/>
<dbReference type="AlphaFoldDB" id="A0A2S7K5D2"/>
<evidence type="ECO:0000256" key="8">
    <source>
        <dbReference type="ARBA" id="ARBA00023077"/>
    </source>
</evidence>
<keyword evidence="9 11" id="KW-0472">Membrane</keyword>
<keyword evidence="2 11" id="KW-0813">Transport</keyword>
<dbReference type="InterPro" id="IPR036942">
    <property type="entry name" value="Beta-barrel_TonB_sf"/>
</dbReference>
<dbReference type="GO" id="GO:0009279">
    <property type="term" value="C:cell outer membrane"/>
    <property type="evidence" value="ECO:0007669"/>
    <property type="project" value="UniProtKB-SubCell"/>
</dbReference>
<evidence type="ECO:0000256" key="13">
    <source>
        <dbReference type="SAM" id="SignalP"/>
    </source>
</evidence>
<reference evidence="16 17" key="1">
    <citation type="submission" date="2017-12" db="EMBL/GenBank/DDBJ databases">
        <authorList>
            <person name="Hurst M.R.H."/>
        </authorList>
    </citation>
    <scope>NUCLEOTIDE SEQUENCE [LARGE SCALE GENOMIC DNA]</scope>
    <source>
        <strain evidence="16 17">SY-3-19</strain>
    </source>
</reference>
<keyword evidence="13" id="KW-0732">Signal</keyword>
<evidence type="ECO:0000256" key="6">
    <source>
        <dbReference type="ARBA" id="ARBA00023004"/>
    </source>
</evidence>
<dbReference type="InterPro" id="IPR012910">
    <property type="entry name" value="Plug_dom"/>
</dbReference>
<evidence type="ECO:0000313" key="16">
    <source>
        <dbReference type="EMBL" id="PQA87713.1"/>
    </source>
</evidence>
<evidence type="ECO:0000256" key="11">
    <source>
        <dbReference type="PROSITE-ProRule" id="PRU01360"/>
    </source>
</evidence>
<evidence type="ECO:0000256" key="7">
    <source>
        <dbReference type="ARBA" id="ARBA00023065"/>
    </source>
</evidence>
<feature type="domain" description="TonB-dependent receptor-like beta-barrel" evidence="14">
    <location>
        <begin position="259"/>
        <end position="713"/>
    </location>
</feature>
<dbReference type="Proteomes" id="UP000239504">
    <property type="component" value="Unassembled WGS sequence"/>
</dbReference>
<keyword evidence="6" id="KW-0408">Iron</keyword>
<evidence type="ECO:0000313" key="17">
    <source>
        <dbReference type="Proteomes" id="UP000239504"/>
    </source>
</evidence>
<evidence type="ECO:0000259" key="14">
    <source>
        <dbReference type="Pfam" id="PF00593"/>
    </source>
</evidence>
<keyword evidence="17" id="KW-1185">Reference proteome</keyword>
<comment type="subcellular location">
    <subcellularLocation>
        <location evidence="1 11">Cell outer membrane</location>
        <topology evidence="1 11">Multi-pass membrane protein</topology>
    </subcellularLocation>
</comment>
<keyword evidence="10 11" id="KW-0998">Cell outer membrane</keyword>